<gene>
    <name evidence="2" type="ORF">CONLIGDRAFT_249597</name>
</gene>
<feature type="compositionally biased region" description="Polar residues" evidence="1">
    <location>
        <begin position="72"/>
        <end position="84"/>
    </location>
</feature>
<feature type="region of interest" description="Disordered" evidence="1">
    <location>
        <begin position="144"/>
        <end position="267"/>
    </location>
</feature>
<feature type="compositionally biased region" description="Polar residues" evidence="1">
    <location>
        <begin position="416"/>
        <end position="448"/>
    </location>
</feature>
<protein>
    <submittedName>
        <fullName evidence="2">Uncharacterized protein</fullName>
    </submittedName>
</protein>
<dbReference type="EMBL" id="KV875095">
    <property type="protein sequence ID" value="OIW32008.1"/>
    <property type="molecule type" value="Genomic_DNA"/>
</dbReference>
<name>A0A1J7JPZ4_9PEZI</name>
<evidence type="ECO:0000313" key="2">
    <source>
        <dbReference type="EMBL" id="OIW32008.1"/>
    </source>
</evidence>
<organism evidence="2 3">
    <name type="scientific">Coniochaeta ligniaria NRRL 30616</name>
    <dbReference type="NCBI Taxonomy" id="1408157"/>
    <lineage>
        <taxon>Eukaryota</taxon>
        <taxon>Fungi</taxon>
        <taxon>Dikarya</taxon>
        <taxon>Ascomycota</taxon>
        <taxon>Pezizomycotina</taxon>
        <taxon>Sordariomycetes</taxon>
        <taxon>Sordariomycetidae</taxon>
        <taxon>Coniochaetales</taxon>
        <taxon>Coniochaetaceae</taxon>
        <taxon>Coniochaeta</taxon>
    </lineage>
</organism>
<reference evidence="2 3" key="1">
    <citation type="submission" date="2016-10" db="EMBL/GenBank/DDBJ databases">
        <title>Draft genome sequence of Coniochaeta ligniaria NRRL30616, a lignocellulolytic fungus for bioabatement of inhibitors in plant biomass hydrolysates.</title>
        <authorList>
            <consortium name="DOE Joint Genome Institute"/>
            <person name="Jimenez D.J."/>
            <person name="Hector R.E."/>
            <person name="Riley R."/>
            <person name="Sun H."/>
            <person name="Grigoriev I.V."/>
            <person name="Van Elsas J.D."/>
            <person name="Nichols N.N."/>
        </authorList>
    </citation>
    <scope>NUCLEOTIDE SEQUENCE [LARGE SCALE GENOMIC DNA]</scope>
    <source>
        <strain evidence="2 3">NRRL 30616</strain>
    </source>
</reference>
<accession>A0A1J7JPZ4</accession>
<feature type="compositionally biased region" description="Basic and acidic residues" evidence="1">
    <location>
        <begin position="246"/>
        <end position="265"/>
    </location>
</feature>
<keyword evidence="3" id="KW-1185">Reference proteome</keyword>
<dbReference type="Proteomes" id="UP000182658">
    <property type="component" value="Unassembled WGS sequence"/>
</dbReference>
<evidence type="ECO:0000256" key="1">
    <source>
        <dbReference type="SAM" id="MobiDB-lite"/>
    </source>
</evidence>
<feature type="compositionally biased region" description="Basic and acidic residues" evidence="1">
    <location>
        <begin position="390"/>
        <end position="400"/>
    </location>
</feature>
<evidence type="ECO:0000313" key="3">
    <source>
        <dbReference type="Proteomes" id="UP000182658"/>
    </source>
</evidence>
<feature type="region of interest" description="Disordered" evidence="1">
    <location>
        <begin position="282"/>
        <end position="478"/>
    </location>
</feature>
<dbReference type="AlphaFoldDB" id="A0A1J7JPZ4"/>
<dbReference type="InParanoid" id="A0A1J7JPZ4"/>
<feature type="compositionally biased region" description="Polar residues" evidence="1">
    <location>
        <begin position="309"/>
        <end position="318"/>
    </location>
</feature>
<feature type="compositionally biased region" description="Basic and acidic residues" evidence="1">
    <location>
        <begin position="219"/>
        <end position="234"/>
    </location>
</feature>
<dbReference type="OrthoDB" id="5234752at2759"/>
<sequence length="478" mass="53252">MATHRDSRIKSRPPPTDNGTNGTGIFSRLLQRTKSKKGRKQADNEDHYTTNTNSEVPEPSFHAPATVPLITPPQTDRQATSAPPASTMGAPIVHQQQPPPMLKKRPSIRDRFRSLAKDAPTPTPEPGKQRIVYVPTHAAADFSRLALTPRPMSRQQQRHSYDEPWTAPQHASEPLTPIAAHPAEEEPQNPAGPRHVSQRALETLDENEPVQGTSAQGQIERHVPEIDAPHEKEGPSPNNTKSLPARVHETPGHDRIEKARSEKEAQQLSDYELFLARAEERERAHREHLLRTLSQRQYPRPEPEVNQYHPRNSATYTADSAVVAEASGLRRKGWEGRMSGLDSGIGSKSSSQGDGAKLQSEEPTSRGSNTGERGHRKRASWTPSFGAGGRDAERKLERGSDVVPELDEGYRPDEAQQYTTSRNNTSSFAERSYAAQQPRTLKRQTSMKQKLGAYIKPARPPTRYQEPELTRGKSKRVP</sequence>
<feature type="region of interest" description="Disordered" evidence="1">
    <location>
        <begin position="1"/>
        <end position="105"/>
    </location>
</feature>
<proteinExistence type="predicted"/>